<dbReference type="Proteomes" id="UP001064048">
    <property type="component" value="Chromosome 4"/>
</dbReference>
<comment type="caution">
    <text evidence="1">The sequence shown here is derived from an EMBL/GenBank/DDBJ whole genome shotgun (WGS) entry which is preliminary data.</text>
</comment>
<gene>
    <name evidence="1" type="ORF">MSG28_003080</name>
</gene>
<proteinExistence type="predicted"/>
<dbReference type="EMBL" id="CM046104">
    <property type="protein sequence ID" value="KAI8424653.1"/>
    <property type="molecule type" value="Genomic_DNA"/>
</dbReference>
<keyword evidence="2" id="KW-1185">Reference proteome</keyword>
<accession>A0ACC0JKJ7</accession>
<organism evidence="1 2">
    <name type="scientific">Choristoneura fumiferana</name>
    <name type="common">Spruce budworm moth</name>
    <name type="synonym">Archips fumiferana</name>
    <dbReference type="NCBI Taxonomy" id="7141"/>
    <lineage>
        <taxon>Eukaryota</taxon>
        <taxon>Metazoa</taxon>
        <taxon>Ecdysozoa</taxon>
        <taxon>Arthropoda</taxon>
        <taxon>Hexapoda</taxon>
        <taxon>Insecta</taxon>
        <taxon>Pterygota</taxon>
        <taxon>Neoptera</taxon>
        <taxon>Endopterygota</taxon>
        <taxon>Lepidoptera</taxon>
        <taxon>Glossata</taxon>
        <taxon>Ditrysia</taxon>
        <taxon>Tortricoidea</taxon>
        <taxon>Tortricidae</taxon>
        <taxon>Tortricinae</taxon>
        <taxon>Choristoneura</taxon>
    </lineage>
</organism>
<reference evidence="1 2" key="1">
    <citation type="journal article" date="2022" name="Genome Biol. Evol.">
        <title>The Spruce Budworm Genome: Reconstructing the Evolutionary History of Antifreeze Proteins.</title>
        <authorList>
            <person name="Beliveau C."/>
            <person name="Gagne P."/>
            <person name="Picq S."/>
            <person name="Vernygora O."/>
            <person name="Keeling C.I."/>
            <person name="Pinkney K."/>
            <person name="Doucet D."/>
            <person name="Wen F."/>
            <person name="Johnston J.S."/>
            <person name="Maaroufi H."/>
            <person name="Boyle B."/>
            <person name="Laroche J."/>
            <person name="Dewar K."/>
            <person name="Juretic N."/>
            <person name="Blackburn G."/>
            <person name="Nisole A."/>
            <person name="Brunet B."/>
            <person name="Brandao M."/>
            <person name="Lumley L."/>
            <person name="Duan J."/>
            <person name="Quan G."/>
            <person name="Lucarotti C.J."/>
            <person name="Roe A.D."/>
            <person name="Sperling F.A.H."/>
            <person name="Levesque R.C."/>
            <person name="Cusson M."/>
        </authorList>
    </citation>
    <scope>NUCLEOTIDE SEQUENCE [LARGE SCALE GENOMIC DNA]</scope>
    <source>
        <strain evidence="1">Glfc:IPQL:Cfum</strain>
    </source>
</reference>
<evidence type="ECO:0000313" key="1">
    <source>
        <dbReference type="EMBL" id="KAI8424653.1"/>
    </source>
</evidence>
<name>A0ACC0JKJ7_CHOFU</name>
<evidence type="ECO:0000313" key="2">
    <source>
        <dbReference type="Proteomes" id="UP001064048"/>
    </source>
</evidence>
<sequence>MFAIKRCIGGFPQYCVVLPRKPLRHQLRMEVGVQLIGIVLRVLNALLTPLFWLYARGPQPRLPATRPVHLRSATDLARAVREGENNSIIYITGHMAHVPHGRTSKATHQGSRNLVTPKPLNYSKIRPPTPCADPRNAGKPTSAARRKPRPPLHMGKDAWTHCSSARDTFNIVSFVSLNVTSKEEVLPEHNHWSDLKKKGKFPRHYALFDILKRALISANILCVLEPPVLCRTDSKRPDGLTLVPWQNGKCLLSDVTCVSTFAASHLS</sequence>
<protein>
    <submittedName>
        <fullName evidence="1">Uncharacterized protein</fullName>
    </submittedName>
</protein>